<evidence type="ECO:0000256" key="1">
    <source>
        <dbReference type="ARBA" id="ARBA00009981"/>
    </source>
</evidence>
<dbReference type="Gene3D" id="3.40.1620.10">
    <property type="entry name" value="YefM-like domain"/>
    <property type="match status" value="1"/>
</dbReference>
<dbReference type="SUPFAM" id="SSF143120">
    <property type="entry name" value="YefM-like"/>
    <property type="match status" value="1"/>
</dbReference>
<dbReference type="AlphaFoldDB" id="A0A6S6T208"/>
<organism evidence="2">
    <name type="scientific">uncultured Sulfurovum sp</name>
    <dbReference type="NCBI Taxonomy" id="269237"/>
    <lineage>
        <taxon>Bacteria</taxon>
        <taxon>Pseudomonadati</taxon>
        <taxon>Campylobacterota</taxon>
        <taxon>Epsilonproteobacteria</taxon>
        <taxon>Campylobacterales</taxon>
        <taxon>Sulfurovaceae</taxon>
        <taxon>Sulfurovum</taxon>
        <taxon>environmental samples</taxon>
    </lineage>
</organism>
<name>A0A6S6T208_9BACT</name>
<proteinExistence type="inferred from homology"/>
<reference evidence="2" key="1">
    <citation type="submission" date="2020-01" db="EMBL/GenBank/DDBJ databases">
        <authorList>
            <person name="Meier V. D."/>
            <person name="Meier V D."/>
        </authorList>
    </citation>
    <scope>NUCLEOTIDE SEQUENCE</scope>
    <source>
        <strain evidence="2">HLG_WM_MAG_01</strain>
    </source>
</reference>
<dbReference type="EMBL" id="CACVAS010000058">
    <property type="protein sequence ID" value="CAA6810727.1"/>
    <property type="molecule type" value="Genomic_DNA"/>
</dbReference>
<sequence length="98" mass="11308">MVAYENDELIPSSEFAKKFGSYLAKIKDHSVDKFAVLKNNRIEAVLVSKDEYEKMRDALAFQEYSELKSRITSSLDELELIKAGKKKAYPIDTLWDEL</sequence>
<gene>
    <name evidence="2" type="ORF">HELGO_WM97</name>
</gene>
<dbReference type="InterPro" id="IPR036165">
    <property type="entry name" value="YefM-like_sf"/>
</dbReference>
<evidence type="ECO:0008006" key="3">
    <source>
        <dbReference type="Google" id="ProtNLM"/>
    </source>
</evidence>
<comment type="similarity">
    <text evidence="1">Belongs to the phD/YefM antitoxin family.</text>
</comment>
<evidence type="ECO:0000313" key="2">
    <source>
        <dbReference type="EMBL" id="CAA6810727.1"/>
    </source>
</evidence>
<protein>
    <recommendedName>
        <fullName evidence="3">Antitoxin</fullName>
    </recommendedName>
</protein>
<accession>A0A6S6T208</accession>